<gene>
    <name evidence="1" type="primary">P0A9E5</name>
</gene>
<evidence type="ECO:0000313" key="1">
    <source>
        <dbReference type="EMBL" id="VWO98481.1"/>
    </source>
</evidence>
<dbReference type="AlphaFoldDB" id="A0A5K1K1V5"/>
<protein>
    <submittedName>
        <fullName evidence="1">Fumarate and nitrate reduction regulatory protein</fullName>
    </submittedName>
</protein>
<accession>A0A5K1K1V5</accession>
<organism evidence="1">
    <name type="scientific">Ganoderma boninense</name>
    <dbReference type="NCBI Taxonomy" id="34458"/>
    <lineage>
        <taxon>Eukaryota</taxon>
        <taxon>Fungi</taxon>
        <taxon>Dikarya</taxon>
        <taxon>Basidiomycota</taxon>
        <taxon>Agaricomycotina</taxon>
        <taxon>Agaricomycetes</taxon>
        <taxon>Polyporales</taxon>
        <taxon>Polyporaceae</taxon>
        <taxon>Ganoderma</taxon>
    </lineage>
</organism>
<dbReference type="CDD" id="cd00048">
    <property type="entry name" value="DSRM_SF"/>
    <property type="match status" value="1"/>
</dbReference>
<proteinExistence type="predicted"/>
<name>A0A5K1K1V5_9APHY</name>
<dbReference type="EMBL" id="LR726971">
    <property type="protein sequence ID" value="VWO98481.1"/>
    <property type="molecule type" value="Genomic_DNA"/>
</dbReference>
<dbReference type="SUPFAM" id="SSF54768">
    <property type="entry name" value="dsRNA-binding domain-like"/>
    <property type="match status" value="1"/>
</dbReference>
<reference evidence="1" key="1">
    <citation type="submission" date="2019-10" db="EMBL/GenBank/DDBJ databases">
        <authorList>
            <person name="Nor Muhammad N."/>
        </authorList>
    </citation>
    <scope>NUCLEOTIDE SEQUENCE</scope>
</reference>
<dbReference type="Gene3D" id="3.30.160.20">
    <property type="match status" value="1"/>
</dbReference>
<sequence length="109" mass="12033">MIVNMPPAALFLERTPTIQFREPSSVWGYLPQLNEWGSIHLVWETERVGGPDHVPHFRAVPICEDERLEVFTGFGLSKKAAKEEAARHMALSGHCVSGHGPLGAALSPY</sequence>